<reference evidence="1" key="2">
    <citation type="submission" date="2020-09" db="EMBL/GenBank/DDBJ databases">
        <authorList>
            <person name="Sun Q."/>
            <person name="Ohkuma M."/>
        </authorList>
    </citation>
    <scope>NUCLEOTIDE SEQUENCE</scope>
    <source>
        <strain evidence="1">JCM 5016</strain>
    </source>
</reference>
<proteinExistence type="predicted"/>
<organism evidence="1 2">
    <name type="scientific">Streptomyces echinoruber</name>
    <dbReference type="NCBI Taxonomy" id="68898"/>
    <lineage>
        <taxon>Bacteria</taxon>
        <taxon>Bacillati</taxon>
        <taxon>Actinomycetota</taxon>
        <taxon>Actinomycetes</taxon>
        <taxon>Kitasatosporales</taxon>
        <taxon>Streptomycetaceae</taxon>
        <taxon>Streptomyces</taxon>
    </lineage>
</organism>
<comment type="caution">
    <text evidence="1">The sequence shown here is derived from an EMBL/GenBank/DDBJ whole genome shotgun (WGS) entry which is preliminary data.</text>
</comment>
<protein>
    <submittedName>
        <fullName evidence="1">Uncharacterized protein</fullName>
    </submittedName>
</protein>
<keyword evidence="2" id="KW-1185">Reference proteome</keyword>
<sequence length="100" mass="10347">MPTRQMPLPCGAQLSEAFCVPGRITVADPAPRSVSPDVVTLTLSWYVPAVTSTVSPGFAAFTAFWIDCPERTTCSVGMFIGAAAPTAVAARTAADATQAK</sequence>
<dbReference type="AlphaFoldDB" id="A0A918RCD0"/>
<accession>A0A918RCD0</accession>
<dbReference type="Proteomes" id="UP000623010">
    <property type="component" value="Unassembled WGS sequence"/>
</dbReference>
<name>A0A918RCD0_9ACTN</name>
<evidence type="ECO:0000313" key="1">
    <source>
        <dbReference type="EMBL" id="GGZ91907.1"/>
    </source>
</evidence>
<reference evidence="1" key="1">
    <citation type="journal article" date="2014" name="Int. J. Syst. Evol. Microbiol.">
        <title>Complete genome sequence of Corynebacterium casei LMG S-19264T (=DSM 44701T), isolated from a smear-ripened cheese.</title>
        <authorList>
            <consortium name="US DOE Joint Genome Institute (JGI-PGF)"/>
            <person name="Walter F."/>
            <person name="Albersmeier A."/>
            <person name="Kalinowski J."/>
            <person name="Ruckert C."/>
        </authorList>
    </citation>
    <scope>NUCLEOTIDE SEQUENCE</scope>
    <source>
        <strain evidence="1">JCM 5016</strain>
    </source>
</reference>
<dbReference type="EMBL" id="BMWH01000012">
    <property type="protein sequence ID" value="GGZ91907.1"/>
    <property type="molecule type" value="Genomic_DNA"/>
</dbReference>
<evidence type="ECO:0000313" key="2">
    <source>
        <dbReference type="Proteomes" id="UP000623010"/>
    </source>
</evidence>
<gene>
    <name evidence="1" type="ORF">GCM10010389_33060</name>
</gene>